<dbReference type="Proteomes" id="UP001140087">
    <property type="component" value="Unassembled WGS sequence"/>
</dbReference>
<comment type="caution">
    <text evidence="1">The sequence shown here is derived from an EMBL/GenBank/DDBJ whole genome shotgun (WGS) entry which is preliminary data.</text>
</comment>
<keyword evidence="2" id="KW-1185">Reference proteome</keyword>
<name>A0ACC1L0P6_9FUNG</name>
<accession>A0ACC1L0P6</accession>
<sequence length="212" mass="23954">MVTLQFSGVFALLMAEVLVFVVLILPMPMRWKRALVTWSSRSPVVQRVLYGVRIAFGFVFLLFADAVMRLHKAEQTAKDRSRVVDDHMLCQQKLQKFYAQRNTYLTGITMFLGLILISTHSLVSQLVEGPRAAAAAAQPAPAADASRAEAERLKSQLADARKEVEELKRKDRDMATLKKQAESSHREYMRLADECERLQKLLDNSGESKKDA</sequence>
<gene>
    <name evidence="1" type="primary">YET3</name>
    <name evidence="1" type="ORF">H4R21_003891</name>
</gene>
<proteinExistence type="predicted"/>
<organism evidence="1 2">
    <name type="scientific">Coemansia helicoidea</name>
    <dbReference type="NCBI Taxonomy" id="1286919"/>
    <lineage>
        <taxon>Eukaryota</taxon>
        <taxon>Fungi</taxon>
        <taxon>Fungi incertae sedis</taxon>
        <taxon>Zoopagomycota</taxon>
        <taxon>Kickxellomycotina</taxon>
        <taxon>Kickxellomycetes</taxon>
        <taxon>Kickxellales</taxon>
        <taxon>Kickxellaceae</taxon>
        <taxon>Coemansia</taxon>
    </lineage>
</organism>
<protein>
    <submittedName>
        <fullName evidence="1">Endoplasmic reticulum transmembrane protein 3</fullName>
    </submittedName>
</protein>
<keyword evidence="1" id="KW-0472">Membrane</keyword>
<reference evidence="1" key="1">
    <citation type="submission" date="2022-07" db="EMBL/GenBank/DDBJ databases">
        <title>Phylogenomic reconstructions and comparative analyses of Kickxellomycotina fungi.</title>
        <authorList>
            <person name="Reynolds N.K."/>
            <person name="Stajich J.E."/>
            <person name="Barry K."/>
            <person name="Grigoriev I.V."/>
            <person name="Crous P."/>
            <person name="Smith M.E."/>
        </authorList>
    </citation>
    <scope>NUCLEOTIDE SEQUENCE</scope>
    <source>
        <strain evidence="1">BCRC 34780</strain>
    </source>
</reference>
<evidence type="ECO:0000313" key="1">
    <source>
        <dbReference type="EMBL" id="KAJ2798539.1"/>
    </source>
</evidence>
<keyword evidence="1" id="KW-0812">Transmembrane</keyword>
<dbReference type="EMBL" id="JANBUN010001340">
    <property type="protein sequence ID" value="KAJ2798539.1"/>
    <property type="molecule type" value="Genomic_DNA"/>
</dbReference>
<evidence type="ECO:0000313" key="2">
    <source>
        <dbReference type="Proteomes" id="UP001140087"/>
    </source>
</evidence>